<reference evidence="2 3" key="1">
    <citation type="journal article" date="2008" name="J. Biotechnol.">
        <title>The genome of Xanthomonas campestris pv. campestris B100 and its use for the reconstruction of metabolic pathways involved in xanthan biosynthesis.</title>
        <authorList>
            <person name="Vorholter F.J."/>
            <person name="Schneiker S."/>
            <person name="Goesmann A."/>
            <person name="Krause L."/>
            <person name="Bekel T."/>
            <person name="Kaiser O."/>
            <person name="Linke B."/>
            <person name="Patschkowski T."/>
            <person name="Ruckert C."/>
            <person name="Schmid J."/>
            <person name="Sidhu V.K."/>
            <person name="Sieber V."/>
            <person name="Tauch A."/>
            <person name="Watt S.A."/>
            <person name="Weisshaar B."/>
            <person name="Becker A."/>
            <person name="Niehaus K."/>
            <person name="Puhler A."/>
        </authorList>
    </citation>
    <scope>NUCLEOTIDE SEQUENCE [LARGE SCALE GENOMIC DNA]</scope>
    <source>
        <strain evidence="2 3">B100</strain>
    </source>
</reference>
<keyword evidence="1" id="KW-1133">Transmembrane helix</keyword>
<organism evidence="2 3">
    <name type="scientific">Xanthomonas campestris pv. campestris (strain B100)</name>
    <dbReference type="NCBI Taxonomy" id="509169"/>
    <lineage>
        <taxon>Bacteria</taxon>
        <taxon>Pseudomonadati</taxon>
        <taxon>Pseudomonadota</taxon>
        <taxon>Gammaproteobacteria</taxon>
        <taxon>Lysobacterales</taxon>
        <taxon>Lysobacteraceae</taxon>
        <taxon>Xanthomonas</taxon>
    </lineage>
</organism>
<dbReference type="AlphaFoldDB" id="B0RLB6"/>
<dbReference type="Proteomes" id="UP000001188">
    <property type="component" value="Chromosome"/>
</dbReference>
<gene>
    <name evidence="2" type="ORF">XCCB100_0154</name>
</gene>
<evidence type="ECO:0000313" key="3">
    <source>
        <dbReference type="Proteomes" id="UP000001188"/>
    </source>
</evidence>
<name>B0RLB6_XANCB</name>
<accession>B0RLB6</accession>
<keyword evidence="1" id="KW-0472">Membrane</keyword>
<evidence type="ECO:0000313" key="2">
    <source>
        <dbReference type="EMBL" id="CAP49484.1"/>
    </source>
</evidence>
<dbReference type="KEGG" id="xca:xcc-b100_0154"/>
<evidence type="ECO:0000256" key="1">
    <source>
        <dbReference type="SAM" id="Phobius"/>
    </source>
</evidence>
<feature type="transmembrane region" description="Helical" evidence="1">
    <location>
        <begin position="104"/>
        <end position="123"/>
    </location>
</feature>
<proteinExistence type="predicted"/>
<protein>
    <submittedName>
        <fullName evidence="2">Membrane protein</fullName>
    </submittedName>
</protein>
<feature type="transmembrane region" description="Helical" evidence="1">
    <location>
        <begin position="73"/>
        <end position="97"/>
    </location>
</feature>
<dbReference type="HOGENOM" id="CLU_137442_0_0_6"/>
<feature type="transmembrane region" description="Helical" evidence="1">
    <location>
        <begin position="129"/>
        <end position="150"/>
    </location>
</feature>
<sequence>MCGRVEPIGQRVRVCVGAAANCCGYCRSSAPACNGASAVSRLQLHGMALRRMCVVASAVDCKAAQMHSLMTCLYLLCAGAAACGFYLATAHQCLWLRGRPRARVLRAGASVLLVLAVACAIAASGTWAGVFSALTAAMLAAVALPFLDAWQQARMQRRQVRHVE</sequence>
<dbReference type="EMBL" id="AM920689">
    <property type="protein sequence ID" value="CAP49484.1"/>
    <property type="molecule type" value="Genomic_DNA"/>
</dbReference>
<keyword evidence="1" id="KW-0812">Transmembrane</keyword>